<feature type="transmembrane region" description="Helical" evidence="1">
    <location>
        <begin position="37"/>
        <end position="59"/>
    </location>
</feature>
<comment type="caution">
    <text evidence="2">The sequence shown here is derived from an EMBL/GenBank/DDBJ whole genome shotgun (WGS) entry which is preliminary data.</text>
</comment>
<evidence type="ECO:0000313" key="3">
    <source>
        <dbReference type="Proteomes" id="UP001203423"/>
    </source>
</evidence>
<gene>
    <name evidence="2" type="ORF">L2764_04580</name>
</gene>
<sequence>MQALLGHRVIASLIIITLMANGRMFSFIGGVSFSNNLFPILFNIAWSLLLLATAVGLFLKRHWGHLLFYPAVLLTTLGFGISLVPFVPSLFPLAISFWVTLGINSVMLLIVIRLHWQAITASKLSQQRHQSSYK</sequence>
<dbReference type="EMBL" id="JAKIKS010000011">
    <property type="protein sequence ID" value="MCL1123778.1"/>
    <property type="molecule type" value="Genomic_DNA"/>
</dbReference>
<name>A0ABT0L804_9GAMM</name>
<organism evidence="2 3">
    <name type="scientific">Shewanella surugensis</name>
    <dbReference type="NCBI Taxonomy" id="212020"/>
    <lineage>
        <taxon>Bacteria</taxon>
        <taxon>Pseudomonadati</taxon>
        <taxon>Pseudomonadota</taxon>
        <taxon>Gammaproteobacteria</taxon>
        <taxon>Alteromonadales</taxon>
        <taxon>Shewanellaceae</taxon>
        <taxon>Shewanella</taxon>
    </lineage>
</organism>
<evidence type="ECO:0000313" key="2">
    <source>
        <dbReference type="EMBL" id="MCL1123778.1"/>
    </source>
</evidence>
<accession>A0ABT0L804</accession>
<feature type="transmembrane region" description="Helical" evidence="1">
    <location>
        <begin position="9"/>
        <end position="31"/>
    </location>
</feature>
<dbReference type="RefSeq" id="WP_248939065.1">
    <property type="nucleotide sequence ID" value="NZ_JAKIKS010000011.1"/>
</dbReference>
<proteinExistence type="predicted"/>
<keyword evidence="1" id="KW-1133">Transmembrane helix</keyword>
<reference evidence="2 3" key="1">
    <citation type="submission" date="2022-01" db="EMBL/GenBank/DDBJ databases">
        <title>Whole genome-based taxonomy of the Shewanellaceae.</title>
        <authorList>
            <person name="Martin-Rodriguez A.J."/>
        </authorList>
    </citation>
    <scope>NUCLEOTIDE SEQUENCE [LARGE SCALE GENOMIC DNA]</scope>
    <source>
        <strain evidence="2 3">DSM 17177</strain>
    </source>
</reference>
<protein>
    <submittedName>
        <fullName evidence="2">Uncharacterized protein</fullName>
    </submittedName>
</protein>
<keyword evidence="1" id="KW-0472">Membrane</keyword>
<keyword evidence="3" id="KW-1185">Reference proteome</keyword>
<evidence type="ECO:0000256" key="1">
    <source>
        <dbReference type="SAM" id="Phobius"/>
    </source>
</evidence>
<feature type="transmembrane region" description="Helical" evidence="1">
    <location>
        <begin position="66"/>
        <end position="87"/>
    </location>
</feature>
<feature type="transmembrane region" description="Helical" evidence="1">
    <location>
        <begin position="93"/>
        <end position="116"/>
    </location>
</feature>
<keyword evidence="1" id="KW-0812">Transmembrane</keyword>
<dbReference type="Proteomes" id="UP001203423">
    <property type="component" value="Unassembled WGS sequence"/>
</dbReference>